<dbReference type="eggNOG" id="KOG1987">
    <property type="taxonomic scope" value="Eukaryota"/>
</dbReference>
<feature type="non-terminal residue" evidence="2">
    <location>
        <position position="1"/>
    </location>
</feature>
<keyword evidence="3" id="KW-1185">Reference proteome</keyword>
<evidence type="ECO:0000313" key="3">
    <source>
        <dbReference type="Proteomes" id="UP000030689"/>
    </source>
</evidence>
<evidence type="ECO:0000256" key="1">
    <source>
        <dbReference type="SAM" id="Coils"/>
    </source>
</evidence>
<name>V4NKK1_EUTSA</name>
<dbReference type="AlphaFoldDB" id="V4NKK1"/>
<feature type="coiled-coil region" evidence="1">
    <location>
        <begin position="70"/>
        <end position="121"/>
    </location>
</feature>
<dbReference type="Proteomes" id="UP000030689">
    <property type="component" value="Unassembled WGS sequence"/>
</dbReference>
<dbReference type="Gramene" id="ESQ46911">
    <property type="protein sequence ID" value="ESQ46911"/>
    <property type="gene ID" value="EUTSA_v10028047mg"/>
</dbReference>
<sequence length="135" mass="15757">VQFVKRIFEKYPDFASKFHYENRYLKSAYMNLLLGIIETLCQQQPLELSDDDLHEASVAISIVKKGGFEVDWLEKKLEQLKEKKKQVETGQSRLQQMEDEMQKYNQKCLDLKALMEKEKADVSAANVAISFDDVF</sequence>
<gene>
    <name evidence="2" type="ORF">EUTSA_v10028047mg</name>
</gene>
<dbReference type="KEGG" id="eus:EUTSA_v10028047mg"/>
<reference evidence="2 3" key="1">
    <citation type="journal article" date="2013" name="Front. Plant Sci.">
        <title>The Reference Genome of the Halophytic Plant Eutrema salsugineum.</title>
        <authorList>
            <person name="Yang R."/>
            <person name="Jarvis D.E."/>
            <person name="Chen H."/>
            <person name="Beilstein M.A."/>
            <person name="Grimwood J."/>
            <person name="Jenkins J."/>
            <person name="Shu S."/>
            <person name="Prochnik S."/>
            <person name="Xin M."/>
            <person name="Ma C."/>
            <person name="Schmutz J."/>
            <person name="Wing R.A."/>
            <person name="Mitchell-Olds T."/>
            <person name="Schumaker K.S."/>
            <person name="Wang X."/>
        </authorList>
    </citation>
    <scope>NUCLEOTIDE SEQUENCE [LARGE SCALE GENOMIC DNA]</scope>
</reference>
<dbReference type="PANTHER" id="PTHR46236:SF4">
    <property type="entry name" value="MATH DOMAIN-CONTAINING PROTEIN"/>
    <property type="match status" value="1"/>
</dbReference>
<dbReference type="InterPro" id="IPR050804">
    <property type="entry name" value="MCC"/>
</dbReference>
<accession>V4NKK1</accession>
<evidence type="ECO:0008006" key="4">
    <source>
        <dbReference type="Google" id="ProtNLM"/>
    </source>
</evidence>
<dbReference type="PANTHER" id="PTHR46236">
    <property type="entry name" value="TRAF-LIKE SUPERFAMILY PROTEIN"/>
    <property type="match status" value="1"/>
</dbReference>
<keyword evidence="1" id="KW-0175">Coiled coil</keyword>
<organism evidence="2 3">
    <name type="scientific">Eutrema salsugineum</name>
    <name type="common">Saltwater cress</name>
    <name type="synonym">Sisymbrium salsugineum</name>
    <dbReference type="NCBI Taxonomy" id="72664"/>
    <lineage>
        <taxon>Eukaryota</taxon>
        <taxon>Viridiplantae</taxon>
        <taxon>Streptophyta</taxon>
        <taxon>Embryophyta</taxon>
        <taxon>Tracheophyta</taxon>
        <taxon>Spermatophyta</taxon>
        <taxon>Magnoliopsida</taxon>
        <taxon>eudicotyledons</taxon>
        <taxon>Gunneridae</taxon>
        <taxon>Pentapetalae</taxon>
        <taxon>rosids</taxon>
        <taxon>malvids</taxon>
        <taxon>Brassicales</taxon>
        <taxon>Brassicaceae</taxon>
        <taxon>Eutremeae</taxon>
        <taxon>Eutrema</taxon>
    </lineage>
</organism>
<protein>
    <recommendedName>
        <fullName evidence="4">MATH domain-containing protein</fullName>
    </recommendedName>
</protein>
<proteinExistence type="predicted"/>
<evidence type="ECO:0000313" key="2">
    <source>
        <dbReference type="EMBL" id="ESQ46911.1"/>
    </source>
</evidence>
<dbReference type="EMBL" id="KI517416">
    <property type="protein sequence ID" value="ESQ46911.1"/>
    <property type="molecule type" value="Genomic_DNA"/>
</dbReference>